<dbReference type="GO" id="GO:0005737">
    <property type="term" value="C:cytoplasm"/>
    <property type="evidence" value="ECO:0007669"/>
    <property type="project" value="UniProtKB-ARBA"/>
</dbReference>
<organism evidence="7 10">
    <name type="scientific">Natrarchaeobaculum sulfurireducens</name>
    <dbReference type="NCBI Taxonomy" id="2044521"/>
    <lineage>
        <taxon>Archaea</taxon>
        <taxon>Methanobacteriati</taxon>
        <taxon>Methanobacteriota</taxon>
        <taxon>Stenosarchaea group</taxon>
        <taxon>Halobacteria</taxon>
        <taxon>Halobacteriales</taxon>
        <taxon>Natrialbaceae</taxon>
        <taxon>Natrarchaeobaculum</taxon>
    </lineage>
</organism>
<keyword evidence="2" id="KW-0479">Metal-binding</keyword>
<dbReference type="InterPro" id="IPR018967">
    <property type="entry name" value="FeS-contain_CDGSH-typ"/>
</dbReference>
<name>A0A346PJC3_9EURY</name>
<dbReference type="EMBL" id="CP024047">
    <property type="protein sequence ID" value="AXR79618.1"/>
    <property type="molecule type" value="Genomic_DNA"/>
</dbReference>
<sequence length="99" mass="10733">MELEATGPRKLDPDDVDPEKGDVAVCQCGLSASFPFCDGTHRQTRDEAEGETYVYEDGTRTVVKRIVTSDENAPDDDGGTFGREEKADDDDEPSDSDGS</sequence>
<proteinExistence type="predicted"/>
<feature type="domain" description="Iron-binding zinc finger CDGSH type" evidence="6">
    <location>
        <begin position="6"/>
        <end position="47"/>
    </location>
</feature>
<keyword evidence="1" id="KW-0001">2Fe-2S</keyword>
<evidence type="ECO:0000259" key="6">
    <source>
        <dbReference type="SMART" id="SM00704"/>
    </source>
</evidence>
<feature type="region of interest" description="Disordered" evidence="5">
    <location>
        <begin position="65"/>
        <end position="99"/>
    </location>
</feature>
<dbReference type="GO" id="GO:0046872">
    <property type="term" value="F:metal ion binding"/>
    <property type="evidence" value="ECO:0007669"/>
    <property type="project" value="UniProtKB-KW"/>
</dbReference>
<evidence type="ECO:0000313" key="7">
    <source>
        <dbReference type="EMBL" id="AXR79618.1"/>
    </source>
</evidence>
<dbReference type="Proteomes" id="UP000258613">
    <property type="component" value="Chromosome"/>
</dbReference>
<dbReference type="GO" id="GO:0051537">
    <property type="term" value="F:2 iron, 2 sulfur cluster binding"/>
    <property type="evidence" value="ECO:0007669"/>
    <property type="project" value="UniProtKB-KW"/>
</dbReference>
<accession>A0A346PV46</accession>
<dbReference type="AlphaFoldDB" id="A0A346PJC3"/>
<dbReference type="InterPro" id="IPR042216">
    <property type="entry name" value="MitoNEET_CISD"/>
</dbReference>
<evidence type="ECO:0000313" key="8">
    <source>
        <dbReference type="EMBL" id="AXR83391.1"/>
    </source>
</evidence>
<evidence type="ECO:0000256" key="3">
    <source>
        <dbReference type="ARBA" id="ARBA00023004"/>
    </source>
</evidence>
<evidence type="ECO:0000256" key="1">
    <source>
        <dbReference type="ARBA" id="ARBA00022714"/>
    </source>
</evidence>
<protein>
    <submittedName>
        <fullName evidence="7">Zinc finger domain containing protein (CDGSH-type)</fullName>
    </submittedName>
</protein>
<dbReference type="Pfam" id="PF09360">
    <property type="entry name" value="zf-CDGSH"/>
    <property type="match status" value="1"/>
</dbReference>
<dbReference type="EMBL" id="CP027033">
    <property type="protein sequence ID" value="AXR83391.1"/>
    <property type="molecule type" value="Genomic_DNA"/>
</dbReference>
<evidence type="ECO:0000256" key="4">
    <source>
        <dbReference type="ARBA" id="ARBA00023014"/>
    </source>
</evidence>
<reference evidence="10" key="1">
    <citation type="submission" date="2017-10" db="EMBL/GenBank/DDBJ databases">
        <title>Phenotypic and genomic properties of facultatively anaerobic sulfur-reducing natronoarchaea from hypersaline soda lakes.</title>
        <authorList>
            <person name="Sorokin D.Y."/>
            <person name="Kublanov I.V."/>
            <person name="Roman P."/>
            <person name="Sinninghe Damste J.S."/>
            <person name="Golyshin P.N."/>
            <person name="Rojo D."/>
            <person name="Ciordia S."/>
            <person name="Mena Md.C."/>
            <person name="Ferrer M."/>
            <person name="Messina E."/>
            <person name="Smedile F."/>
            <person name="La Spada G."/>
            <person name="La Cono V."/>
            <person name="Yakimov M.M."/>
        </authorList>
    </citation>
    <scope>NUCLEOTIDE SEQUENCE [LARGE SCALE GENOMIC DNA]</scope>
    <source>
        <strain evidence="10">AArc1</strain>
    </source>
</reference>
<feature type="compositionally biased region" description="Basic and acidic residues" evidence="5">
    <location>
        <begin position="7"/>
        <end position="21"/>
    </location>
</feature>
<dbReference type="SMART" id="SM00704">
    <property type="entry name" value="ZnF_CDGSH"/>
    <property type="match status" value="1"/>
</dbReference>
<keyword evidence="9" id="KW-1185">Reference proteome</keyword>
<keyword evidence="4" id="KW-0411">Iron-sulfur</keyword>
<feature type="compositionally biased region" description="Acidic residues" evidence="5">
    <location>
        <begin position="87"/>
        <end position="99"/>
    </location>
</feature>
<reference evidence="7" key="3">
    <citation type="journal article" date="2019" name="Int. J. Syst. Evol. Microbiol.">
        <title>Natronolimnobius sulfurireducens sp. nov. and Halalkaliarchaeum desulfuricum gen. nov., sp. nov., the first sulfur-respiring alkaliphilic haloarchaea from hypersaline alkaline lakes.</title>
        <authorList>
            <person name="Sorokin D.Y."/>
            <person name="Yakimov M."/>
            <person name="Messina E."/>
            <person name="Merkel A.Y."/>
            <person name="Bale N.J."/>
            <person name="Sinninghe Damste J.S."/>
        </authorList>
    </citation>
    <scope>NUCLEOTIDE SEQUENCE</scope>
    <source>
        <strain evidence="8">AArc-Mg</strain>
        <strain evidence="7">AArc1</strain>
    </source>
</reference>
<dbReference type="Gene3D" id="3.40.5.90">
    <property type="entry name" value="CDGSH iron-sulfur domain, mitoNEET-type"/>
    <property type="match status" value="1"/>
</dbReference>
<dbReference type="KEGG" id="nan:AArc1_3317"/>
<reference evidence="9" key="2">
    <citation type="submission" date="2018-02" db="EMBL/GenBank/DDBJ databases">
        <title>Phenotypic and genomic properties of facultatively anaerobic sulfur-reducing natronoarchaea from hypersaline soda lakes.</title>
        <authorList>
            <person name="Sorokin D.Y."/>
            <person name="Kublanov I.V."/>
            <person name="Roman P."/>
            <person name="Sinninghe Damste J.S."/>
            <person name="Golyshin P.N."/>
            <person name="Rojo D."/>
            <person name="Ciordia S."/>
            <person name="Mena M.D.C."/>
            <person name="Ferrer M."/>
            <person name="Messina E."/>
            <person name="Smedile F."/>
            <person name="La Spada G."/>
            <person name="La Cono V."/>
            <person name="Yakimov M.M."/>
        </authorList>
    </citation>
    <scope>NUCLEOTIDE SEQUENCE [LARGE SCALE GENOMIC DNA]</scope>
    <source>
        <strain evidence="9">AArc-Mg</strain>
    </source>
</reference>
<evidence type="ECO:0000256" key="2">
    <source>
        <dbReference type="ARBA" id="ARBA00022723"/>
    </source>
</evidence>
<evidence type="ECO:0000256" key="5">
    <source>
        <dbReference type="SAM" id="MobiDB-lite"/>
    </source>
</evidence>
<evidence type="ECO:0000313" key="10">
    <source>
        <dbReference type="Proteomes" id="UP000258707"/>
    </source>
</evidence>
<dbReference type="Proteomes" id="UP000258707">
    <property type="component" value="Chromosome"/>
</dbReference>
<gene>
    <name evidence="7" type="ORF">AArc1_3317</name>
    <name evidence="8" type="ORF">AArcMg_3411</name>
</gene>
<evidence type="ECO:0000313" key="9">
    <source>
        <dbReference type="Proteomes" id="UP000258613"/>
    </source>
</evidence>
<keyword evidence="3" id="KW-0408">Iron</keyword>
<feature type="region of interest" description="Disordered" evidence="5">
    <location>
        <begin position="1"/>
        <end position="21"/>
    </location>
</feature>
<accession>A0A346PJC3</accession>
<dbReference type="KEGG" id="nag:AArcMg_3411"/>